<dbReference type="Proteomes" id="UP000320773">
    <property type="component" value="Unassembled WGS sequence"/>
</dbReference>
<dbReference type="AlphaFoldDB" id="A0A543G6V0"/>
<dbReference type="InterPro" id="IPR053024">
    <property type="entry name" value="Fungal_surface_NADase"/>
</dbReference>
<dbReference type="Pfam" id="PF14021">
    <property type="entry name" value="TNT"/>
    <property type="match status" value="1"/>
</dbReference>
<dbReference type="RefSeq" id="WP_089079380.1">
    <property type="nucleotide sequence ID" value="NZ_VFPJ01000001.1"/>
</dbReference>
<accession>A0A543G6V0</accession>
<organism evidence="2 3">
    <name type="scientific">Flavobacterium branchiophilum</name>
    <dbReference type="NCBI Taxonomy" id="55197"/>
    <lineage>
        <taxon>Bacteria</taxon>
        <taxon>Pseudomonadati</taxon>
        <taxon>Bacteroidota</taxon>
        <taxon>Flavobacteriia</taxon>
        <taxon>Flavobacteriales</taxon>
        <taxon>Flavobacteriaceae</taxon>
        <taxon>Flavobacterium</taxon>
    </lineage>
</organism>
<dbReference type="PANTHER" id="PTHR42059:SF1">
    <property type="entry name" value="TNT DOMAIN-CONTAINING PROTEIN"/>
    <property type="match status" value="1"/>
</dbReference>
<dbReference type="EMBL" id="VFPJ01000001">
    <property type="protein sequence ID" value="TQM41811.1"/>
    <property type="molecule type" value="Genomic_DNA"/>
</dbReference>
<dbReference type="PANTHER" id="PTHR42059">
    <property type="entry name" value="TNT DOMAIN-CONTAINING PROTEIN"/>
    <property type="match status" value="1"/>
</dbReference>
<sequence>MGSDLISTETGEAFFDGAIPEYESIKRIATGNAQPQDAMLLLYLLKFKTPKEKPVTEEQIIEEPVKNNNITEPEPVKKKADGEAFEMGNSYKLPTFDEFLKTIDGGFPSEELGLQAYDLFKNRNWSALEKLFKDNNLNGNWPPNRGAVGTTNTTLNKGSTFDRFGGWVDENGNFQDKGTFAGKEGTPYTERALPKGTDAKPYKRYEVIKEIPTVSKGEIIPWFGEKGGGIQYELPASINDLIKEGYIKPIN</sequence>
<name>A0A543G6V0_9FLAO</name>
<protein>
    <submittedName>
        <fullName evidence="2">Uncharacterized protein DUF4237</fullName>
    </submittedName>
</protein>
<comment type="caution">
    <text evidence="2">The sequence shown here is derived from an EMBL/GenBank/DDBJ whole genome shotgun (WGS) entry which is preliminary data.</text>
</comment>
<reference evidence="2 3" key="1">
    <citation type="submission" date="2019-06" db="EMBL/GenBank/DDBJ databases">
        <title>Genomic Encyclopedia of Archaeal and Bacterial Type Strains, Phase II (KMG-II): from individual species to whole genera.</title>
        <authorList>
            <person name="Goeker M."/>
        </authorList>
    </citation>
    <scope>NUCLEOTIDE SEQUENCE [LARGE SCALE GENOMIC DNA]</scope>
    <source>
        <strain evidence="2 3">DSM 24789</strain>
    </source>
</reference>
<dbReference type="InterPro" id="IPR025331">
    <property type="entry name" value="TNT"/>
</dbReference>
<evidence type="ECO:0000259" key="1">
    <source>
        <dbReference type="Pfam" id="PF14021"/>
    </source>
</evidence>
<gene>
    <name evidence="2" type="ORF">BC670_2821</name>
</gene>
<feature type="domain" description="TNT" evidence="1">
    <location>
        <begin position="154"/>
        <end position="249"/>
    </location>
</feature>
<evidence type="ECO:0000313" key="3">
    <source>
        <dbReference type="Proteomes" id="UP000320773"/>
    </source>
</evidence>
<evidence type="ECO:0000313" key="2">
    <source>
        <dbReference type="EMBL" id="TQM41811.1"/>
    </source>
</evidence>
<dbReference type="GO" id="GO:0050135">
    <property type="term" value="F:NADP+ nucleosidase activity"/>
    <property type="evidence" value="ECO:0007669"/>
    <property type="project" value="InterPro"/>
</dbReference>
<proteinExistence type="predicted"/>